<accession>A0A0A0LBD6</accession>
<dbReference type="EMBL" id="CM002924">
    <property type="protein sequence ID" value="KGN57962.1"/>
    <property type="molecule type" value="Genomic_DNA"/>
</dbReference>
<protein>
    <submittedName>
        <fullName evidence="1">Uncharacterized protein</fullName>
    </submittedName>
</protein>
<sequence>MGYLNNVFYSLAIVDKYHCHTPGTNFDNYLHAPNFDDQSCVSDGNFGDQLLWSISGSKNHSNDNSSI</sequence>
<dbReference type="AlphaFoldDB" id="A0A0A0LBD6"/>
<reference evidence="1 2" key="4">
    <citation type="journal article" date="2011" name="BMC Genomics">
        <title>RNA-Seq improves annotation of protein-coding genes in the cucumber genome.</title>
        <authorList>
            <person name="Li Z."/>
            <person name="Zhang Z."/>
            <person name="Yan P."/>
            <person name="Huang S."/>
            <person name="Fei Z."/>
            <person name="Lin K."/>
        </authorList>
    </citation>
    <scope>NUCLEOTIDE SEQUENCE [LARGE SCALE GENOMIC DNA]</scope>
    <source>
        <strain evidence="2">cv. 9930</strain>
    </source>
</reference>
<name>A0A0A0LBD6_CUCSA</name>
<keyword evidence="2" id="KW-1185">Reference proteome</keyword>
<evidence type="ECO:0000313" key="2">
    <source>
        <dbReference type="Proteomes" id="UP000029981"/>
    </source>
</evidence>
<gene>
    <name evidence="1" type="ORF">Csa_3G414080</name>
</gene>
<organism evidence="1 2">
    <name type="scientific">Cucumis sativus</name>
    <name type="common">Cucumber</name>
    <dbReference type="NCBI Taxonomy" id="3659"/>
    <lineage>
        <taxon>Eukaryota</taxon>
        <taxon>Viridiplantae</taxon>
        <taxon>Streptophyta</taxon>
        <taxon>Embryophyta</taxon>
        <taxon>Tracheophyta</taxon>
        <taxon>Spermatophyta</taxon>
        <taxon>Magnoliopsida</taxon>
        <taxon>eudicotyledons</taxon>
        <taxon>Gunneridae</taxon>
        <taxon>Pentapetalae</taxon>
        <taxon>rosids</taxon>
        <taxon>fabids</taxon>
        <taxon>Cucurbitales</taxon>
        <taxon>Cucurbitaceae</taxon>
        <taxon>Benincaseae</taxon>
        <taxon>Cucumis</taxon>
    </lineage>
</organism>
<proteinExistence type="predicted"/>
<reference evidence="1 2" key="3">
    <citation type="journal article" date="2010" name="BMC Genomics">
        <title>Transcriptome sequencing and comparative analysis of cucumber flowers with different sex types.</title>
        <authorList>
            <person name="Guo S."/>
            <person name="Zheng Y."/>
            <person name="Joung J.G."/>
            <person name="Liu S."/>
            <person name="Zhang Z."/>
            <person name="Crasta O.R."/>
            <person name="Sobral B.W."/>
            <person name="Xu Y."/>
            <person name="Huang S."/>
            <person name="Fei Z."/>
        </authorList>
    </citation>
    <scope>NUCLEOTIDE SEQUENCE [LARGE SCALE GENOMIC DNA]</scope>
    <source>
        <strain evidence="2">cv. 9930</strain>
    </source>
</reference>
<reference evidence="1 2" key="2">
    <citation type="journal article" date="2009" name="PLoS ONE">
        <title>An integrated genetic and cytogenetic map of the cucumber genome.</title>
        <authorList>
            <person name="Ren Y."/>
            <person name="Zhang Z."/>
            <person name="Liu J."/>
            <person name="Staub J.E."/>
            <person name="Han Y."/>
            <person name="Cheng Z."/>
            <person name="Li X."/>
            <person name="Lu J."/>
            <person name="Miao H."/>
            <person name="Kang H."/>
            <person name="Xie B."/>
            <person name="Gu X."/>
            <person name="Wang X."/>
            <person name="Du Y."/>
            <person name="Jin W."/>
            <person name="Huang S."/>
        </authorList>
    </citation>
    <scope>NUCLEOTIDE SEQUENCE [LARGE SCALE GENOMIC DNA]</scope>
    <source>
        <strain evidence="2">cv. 9930</strain>
    </source>
</reference>
<dbReference type="Gramene" id="KGN57962">
    <property type="protein sequence ID" value="KGN57962"/>
    <property type="gene ID" value="Csa_3G414080"/>
</dbReference>
<dbReference type="Proteomes" id="UP000029981">
    <property type="component" value="Chromosome 3"/>
</dbReference>
<evidence type="ECO:0000313" key="1">
    <source>
        <dbReference type="EMBL" id="KGN57962.1"/>
    </source>
</evidence>
<reference evidence="1 2" key="1">
    <citation type="journal article" date="2009" name="Nat. Genet.">
        <title>The genome of the cucumber, Cucumis sativus L.</title>
        <authorList>
            <person name="Huang S."/>
            <person name="Li R."/>
            <person name="Zhang Z."/>
            <person name="Li L."/>
            <person name="Gu X."/>
            <person name="Fan W."/>
            <person name="Lucas W.J."/>
            <person name="Wang X."/>
            <person name="Xie B."/>
            <person name="Ni P."/>
            <person name="Ren Y."/>
            <person name="Zhu H."/>
            <person name="Li J."/>
            <person name="Lin K."/>
            <person name="Jin W."/>
            <person name="Fei Z."/>
            <person name="Li G."/>
            <person name="Staub J."/>
            <person name="Kilian A."/>
            <person name="van der Vossen E.A."/>
            <person name="Wu Y."/>
            <person name="Guo J."/>
            <person name="He J."/>
            <person name="Jia Z."/>
            <person name="Ren Y."/>
            <person name="Tian G."/>
            <person name="Lu Y."/>
            <person name="Ruan J."/>
            <person name="Qian W."/>
            <person name="Wang M."/>
            <person name="Huang Q."/>
            <person name="Li B."/>
            <person name="Xuan Z."/>
            <person name="Cao J."/>
            <person name="Asan"/>
            <person name="Wu Z."/>
            <person name="Zhang J."/>
            <person name="Cai Q."/>
            <person name="Bai Y."/>
            <person name="Zhao B."/>
            <person name="Han Y."/>
            <person name="Li Y."/>
            <person name="Li X."/>
            <person name="Wang S."/>
            <person name="Shi Q."/>
            <person name="Liu S."/>
            <person name="Cho W.K."/>
            <person name="Kim J.Y."/>
            <person name="Xu Y."/>
            <person name="Heller-Uszynska K."/>
            <person name="Miao H."/>
            <person name="Cheng Z."/>
            <person name="Zhang S."/>
            <person name="Wu J."/>
            <person name="Yang Y."/>
            <person name="Kang H."/>
            <person name="Li M."/>
            <person name="Liang H."/>
            <person name="Ren X."/>
            <person name="Shi Z."/>
            <person name="Wen M."/>
            <person name="Jian M."/>
            <person name="Yang H."/>
            <person name="Zhang G."/>
            <person name="Yang Z."/>
            <person name="Chen R."/>
            <person name="Liu S."/>
            <person name="Li J."/>
            <person name="Ma L."/>
            <person name="Liu H."/>
            <person name="Zhou Y."/>
            <person name="Zhao J."/>
            <person name="Fang X."/>
            <person name="Li G."/>
            <person name="Fang L."/>
            <person name="Li Y."/>
            <person name="Liu D."/>
            <person name="Zheng H."/>
            <person name="Zhang Y."/>
            <person name="Qin N."/>
            <person name="Li Z."/>
            <person name="Yang G."/>
            <person name="Yang S."/>
            <person name="Bolund L."/>
            <person name="Kristiansen K."/>
            <person name="Zheng H."/>
            <person name="Li S."/>
            <person name="Zhang X."/>
            <person name="Yang H."/>
            <person name="Wang J."/>
            <person name="Sun R."/>
            <person name="Zhang B."/>
            <person name="Jiang S."/>
            <person name="Wang J."/>
            <person name="Du Y."/>
            <person name="Li S."/>
        </authorList>
    </citation>
    <scope>NUCLEOTIDE SEQUENCE [LARGE SCALE GENOMIC DNA]</scope>
    <source>
        <strain evidence="2">cv. 9930</strain>
    </source>
</reference>